<evidence type="ECO:0000256" key="1">
    <source>
        <dbReference type="SAM" id="MobiDB-lite"/>
    </source>
</evidence>
<keyword evidence="3" id="KW-1185">Reference proteome</keyword>
<accession>H9UF43</accession>
<dbReference type="Pfam" id="PF13412">
    <property type="entry name" value="HTH_24"/>
    <property type="match status" value="1"/>
</dbReference>
<dbReference type="STRING" id="889378.Spiaf_0027"/>
<dbReference type="KEGG" id="sfc:Spiaf_0027"/>
<sequence>MASSRIQPEFFPSLSSEAAAEPVPDNAARSVAGSEDPHELELLRELEQAGREQRQPRQRELAEAAGISLGTTNLVLKRLAKRGLVKLRKLNGRSMQYAVTPEGMRELSNRSYRYMRRTIGSVVRWKEQIDHLVRNARQNGCTDILLIGPSDLGFIVEHCCRRHAVGFISCSQLEELTADSHRPGSIWLAGEHIDPSGEQARQLRVQAEHSTAAPPVFLREVL</sequence>
<dbReference type="EMBL" id="CP003282">
    <property type="protein sequence ID" value="AFG36136.1"/>
    <property type="molecule type" value="Genomic_DNA"/>
</dbReference>
<dbReference type="PATRIC" id="fig|889378.3.peg.30"/>
<dbReference type="InterPro" id="IPR036390">
    <property type="entry name" value="WH_DNA-bd_sf"/>
</dbReference>
<gene>
    <name evidence="2" type="ordered locus">Spiaf_0027</name>
</gene>
<reference evidence="3" key="1">
    <citation type="journal article" date="2013" name="Stand. Genomic Sci.">
        <title>Complete genome sequence of the halophilic bacterium Spirochaeta africana type strain (Z-7692(T)) from the alkaline Lake Magadi in the East African Rift.</title>
        <authorList>
            <person name="Liolos K."/>
            <person name="Abt B."/>
            <person name="Scheuner C."/>
            <person name="Teshima H."/>
            <person name="Held B."/>
            <person name="Lapidus A."/>
            <person name="Nolan M."/>
            <person name="Lucas S."/>
            <person name="Deshpande S."/>
            <person name="Cheng J.F."/>
            <person name="Tapia R."/>
            <person name="Goodwin L.A."/>
            <person name="Pitluck S."/>
            <person name="Pagani I."/>
            <person name="Ivanova N."/>
            <person name="Mavromatis K."/>
            <person name="Mikhailova N."/>
            <person name="Huntemann M."/>
            <person name="Pati A."/>
            <person name="Chen A."/>
            <person name="Palaniappan K."/>
            <person name="Land M."/>
            <person name="Rohde M."/>
            <person name="Tindall B.J."/>
            <person name="Detter J.C."/>
            <person name="Goker M."/>
            <person name="Bristow J."/>
            <person name="Eisen J.A."/>
            <person name="Markowitz V."/>
            <person name="Hugenholtz P."/>
            <person name="Woyke T."/>
            <person name="Klenk H.P."/>
            <person name="Kyrpides N.C."/>
        </authorList>
    </citation>
    <scope>NUCLEOTIDE SEQUENCE</scope>
    <source>
        <strain evidence="3">ATCC 700263 / DSM 8902 / Z-7692</strain>
    </source>
</reference>
<dbReference type="Proteomes" id="UP000007383">
    <property type="component" value="Chromosome"/>
</dbReference>
<dbReference type="AlphaFoldDB" id="H9UF43"/>
<dbReference type="HOGENOM" id="CLU_1244676_0_0_12"/>
<dbReference type="Gene3D" id="1.10.10.10">
    <property type="entry name" value="Winged helix-like DNA-binding domain superfamily/Winged helix DNA-binding domain"/>
    <property type="match status" value="1"/>
</dbReference>
<protein>
    <submittedName>
        <fullName evidence="2">Uncharacterized protein</fullName>
    </submittedName>
</protein>
<evidence type="ECO:0000313" key="2">
    <source>
        <dbReference type="EMBL" id="AFG36136.1"/>
    </source>
</evidence>
<name>H9UF43_SPIAZ</name>
<organism evidence="2 3">
    <name type="scientific">Spirochaeta africana (strain ATCC 700263 / DSM 8902 / Z-7692)</name>
    <dbReference type="NCBI Taxonomy" id="889378"/>
    <lineage>
        <taxon>Bacteria</taxon>
        <taxon>Pseudomonadati</taxon>
        <taxon>Spirochaetota</taxon>
        <taxon>Spirochaetia</taxon>
        <taxon>Spirochaetales</taxon>
        <taxon>Spirochaetaceae</taxon>
        <taxon>Spirochaeta</taxon>
    </lineage>
</organism>
<dbReference type="InterPro" id="IPR036388">
    <property type="entry name" value="WH-like_DNA-bd_sf"/>
</dbReference>
<dbReference type="eggNOG" id="COG1846">
    <property type="taxonomic scope" value="Bacteria"/>
</dbReference>
<dbReference type="SUPFAM" id="SSF46785">
    <property type="entry name" value="Winged helix' DNA-binding domain"/>
    <property type="match status" value="1"/>
</dbReference>
<proteinExistence type="predicted"/>
<feature type="region of interest" description="Disordered" evidence="1">
    <location>
        <begin position="1"/>
        <end position="38"/>
    </location>
</feature>
<dbReference type="RefSeq" id="WP_014454134.1">
    <property type="nucleotide sequence ID" value="NC_017098.1"/>
</dbReference>
<evidence type="ECO:0000313" key="3">
    <source>
        <dbReference type="Proteomes" id="UP000007383"/>
    </source>
</evidence>